<evidence type="ECO:0000313" key="3">
    <source>
        <dbReference type="EMBL" id="KAL1855895.1"/>
    </source>
</evidence>
<dbReference type="Proteomes" id="UP001583177">
    <property type="component" value="Unassembled WGS sequence"/>
</dbReference>
<gene>
    <name evidence="3" type="ORF">Daus18300_010873</name>
</gene>
<comment type="caution">
    <text evidence="3">The sequence shown here is derived from an EMBL/GenBank/DDBJ whole genome shotgun (WGS) entry which is preliminary data.</text>
</comment>
<dbReference type="EMBL" id="JAWRVE010000125">
    <property type="protein sequence ID" value="KAL1855895.1"/>
    <property type="molecule type" value="Genomic_DNA"/>
</dbReference>
<evidence type="ECO:0000256" key="1">
    <source>
        <dbReference type="SAM" id="MobiDB-lite"/>
    </source>
</evidence>
<protein>
    <recommendedName>
        <fullName evidence="5">Siderophore biosynthesis protein</fullName>
    </recommendedName>
</protein>
<name>A0ABR3W983_9PEZI</name>
<feature type="region of interest" description="Disordered" evidence="1">
    <location>
        <begin position="118"/>
        <end position="142"/>
    </location>
</feature>
<keyword evidence="2" id="KW-0732">Signal</keyword>
<feature type="region of interest" description="Disordered" evidence="1">
    <location>
        <begin position="170"/>
        <end position="191"/>
    </location>
</feature>
<feature type="signal peptide" evidence="2">
    <location>
        <begin position="1"/>
        <end position="23"/>
    </location>
</feature>
<evidence type="ECO:0008006" key="5">
    <source>
        <dbReference type="Google" id="ProtNLM"/>
    </source>
</evidence>
<evidence type="ECO:0000313" key="4">
    <source>
        <dbReference type="Proteomes" id="UP001583177"/>
    </source>
</evidence>
<feature type="chain" id="PRO_5046934106" description="Siderophore biosynthesis protein" evidence="2">
    <location>
        <begin position="24"/>
        <end position="219"/>
    </location>
</feature>
<feature type="compositionally biased region" description="Low complexity" evidence="1">
    <location>
        <begin position="170"/>
        <end position="190"/>
    </location>
</feature>
<sequence length="219" mass="21226">MPSQIQHAALPLILALSPLTALAKTDLAGCTSFTSTVTIDPTSHGYGNVYETVVYYDPDTLEICAVPDCGGGRAPPKTGVPGCPLYSGTATATASFLDDPNGVLTMVTYDGGAATAETTPAATTTTADSLSSSSGVSASTSPTSVFVVTGPDGSPNGTYTLVTGTGPMTGASSTASGAGSTVTPSASSGGITETSSGAALTVKMVGLSAVAGLVALCLA</sequence>
<reference evidence="3 4" key="1">
    <citation type="journal article" date="2024" name="IMA Fungus">
        <title>IMA Genome - F19 : A genome assembly and annotation guide to empower mycologists, including annotated draft genome sequences of Ceratocystis pirilliformis, Diaporthe australafricana, Fusarium ophioides, Paecilomyces lecythidis, and Sporothrix stenoceras.</title>
        <authorList>
            <person name="Aylward J."/>
            <person name="Wilson A.M."/>
            <person name="Visagie C.M."/>
            <person name="Spraker J."/>
            <person name="Barnes I."/>
            <person name="Buitendag C."/>
            <person name="Ceriani C."/>
            <person name="Del Mar Angel L."/>
            <person name="du Plessis D."/>
            <person name="Fuchs T."/>
            <person name="Gasser K."/>
            <person name="Kramer D."/>
            <person name="Li W."/>
            <person name="Munsamy K."/>
            <person name="Piso A."/>
            <person name="Price J.L."/>
            <person name="Sonnekus B."/>
            <person name="Thomas C."/>
            <person name="van der Nest A."/>
            <person name="van Dijk A."/>
            <person name="van Heerden A."/>
            <person name="van Vuuren N."/>
            <person name="Yilmaz N."/>
            <person name="Duong T.A."/>
            <person name="van der Merwe N.A."/>
            <person name="Wingfield M.J."/>
            <person name="Wingfield B.D."/>
        </authorList>
    </citation>
    <scope>NUCLEOTIDE SEQUENCE [LARGE SCALE GENOMIC DNA]</scope>
    <source>
        <strain evidence="3 4">CMW 18300</strain>
    </source>
</reference>
<accession>A0ABR3W983</accession>
<evidence type="ECO:0000256" key="2">
    <source>
        <dbReference type="SAM" id="SignalP"/>
    </source>
</evidence>
<organism evidence="3 4">
    <name type="scientific">Diaporthe australafricana</name>
    <dbReference type="NCBI Taxonomy" id="127596"/>
    <lineage>
        <taxon>Eukaryota</taxon>
        <taxon>Fungi</taxon>
        <taxon>Dikarya</taxon>
        <taxon>Ascomycota</taxon>
        <taxon>Pezizomycotina</taxon>
        <taxon>Sordariomycetes</taxon>
        <taxon>Sordariomycetidae</taxon>
        <taxon>Diaporthales</taxon>
        <taxon>Diaporthaceae</taxon>
        <taxon>Diaporthe</taxon>
    </lineage>
</organism>
<proteinExistence type="predicted"/>
<keyword evidence="4" id="KW-1185">Reference proteome</keyword>